<dbReference type="Pfam" id="PF06803">
    <property type="entry name" value="DUF1232"/>
    <property type="match status" value="1"/>
</dbReference>
<evidence type="ECO:0000256" key="5">
    <source>
        <dbReference type="SAM" id="Phobius"/>
    </source>
</evidence>
<evidence type="ECO:0000256" key="2">
    <source>
        <dbReference type="ARBA" id="ARBA00022692"/>
    </source>
</evidence>
<feature type="transmembrane region" description="Helical" evidence="5">
    <location>
        <begin position="36"/>
        <end position="52"/>
    </location>
</feature>
<evidence type="ECO:0000313" key="7">
    <source>
        <dbReference type="EMBL" id="MSA90623.1"/>
    </source>
</evidence>
<evidence type="ECO:0000256" key="4">
    <source>
        <dbReference type="ARBA" id="ARBA00023136"/>
    </source>
</evidence>
<evidence type="ECO:0000259" key="6">
    <source>
        <dbReference type="Pfam" id="PF06803"/>
    </source>
</evidence>
<gene>
    <name evidence="8" type="ORF">GKD88_14595</name>
    <name evidence="7" type="ORF">GKE08_14925</name>
</gene>
<dbReference type="RefSeq" id="WP_154239951.1">
    <property type="nucleotide sequence ID" value="NZ_CAUFAO010000004.1"/>
</dbReference>
<evidence type="ECO:0000313" key="10">
    <source>
        <dbReference type="Proteomes" id="UP000480929"/>
    </source>
</evidence>
<dbReference type="AlphaFoldDB" id="A0A6N7S9R5"/>
<feature type="domain" description="DUF1232" evidence="6">
    <location>
        <begin position="37"/>
        <end position="73"/>
    </location>
</feature>
<dbReference type="EMBL" id="WKPI01000032">
    <property type="protein sequence ID" value="MSC34353.1"/>
    <property type="molecule type" value="Genomic_DNA"/>
</dbReference>
<dbReference type="OrthoDB" id="9800202at2"/>
<proteinExistence type="predicted"/>
<keyword evidence="3 5" id="KW-1133">Transmembrane helix</keyword>
<dbReference type="Proteomes" id="UP000433575">
    <property type="component" value="Unassembled WGS sequence"/>
</dbReference>
<dbReference type="InterPro" id="IPR010652">
    <property type="entry name" value="DUF1232"/>
</dbReference>
<keyword evidence="10" id="KW-1185">Reference proteome</keyword>
<comment type="caution">
    <text evidence="7">The sequence shown here is derived from an EMBL/GenBank/DDBJ whole genome shotgun (WGS) entry which is preliminary data.</text>
</comment>
<sequence length="125" mass="14113">MPKNEIKNQFRAKIKTCKAALPALYSAFKDPRTPNLARFLCFLTVGYALSPIDLIPDFIPILGALDDLLLLPLMITAAIKLIPAEVWQECQAQAQALPPKQRRYAVPIALFWLIVLLLLLKVFFH</sequence>
<reference evidence="9 10" key="1">
    <citation type="journal article" date="2019" name="Nat. Med.">
        <title>A library of human gut bacterial isolates paired with longitudinal multiomics data enables mechanistic microbiome research.</title>
        <authorList>
            <person name="Poyet M."/>
            <person name="Groussin M."/>
            <person name="Gibbons S.M."/>
            <person name="Avila-Pacheco J."/>
            <person name="Jiang X."/>
            <person name="Kearney S.M."/>
            <person name="Perrotta A.R."/>
            <person name="Berdy B."/>
            <person name="Zhao S."/>
            <person name="Lieberman T.D."/>
            <person name="Swanson P.K."/>
            <person name="Smith M."/>
            <person name="Roesemann S."/>
            <person name="Alexander J.E."/>
            <person name="Rich S.A."/>
            <person name="Livny J."/>
            <person name="Vlamakis H."/>
            <person name="Clish C."/>
            <person name="Bullock K."/>
            <person name="Deik A."/>
            <person name="Scott J."/>
            <person name="Pierce K.A."/>
            <person name="Xavier R.J."/>
            <person name="Alm E.J."/>
        </authorList>
    </citation>
    <scope>NUCLEOTIDE SEQUENCE [LARGE SCALE GENOMIC DNA]</scope>
    <source>
        <strain evidence="7 9">BIOML-A4</strain>
        <strain evidence="8 10">BIOML-A5</strain>
    </source>
</reference>
<organism evidence="7 9">
    <name type="scientific">Holdemania massiliensis</name>
    <dbReference type="NCBI Taxonomy" id="1468449"/>
    <lineage>
        <taxon>Bacteria</taxon>
        <taxon>Bacillati</taxon>
        <taxon>Bacillota</taxon>
        <taxon>Erysipelotrichia</taxon>
        <taxon>Erysipelotrichales</taxon>
        <taxon>Erysipelotrichaceae</taxon>
        <taxon>Holdemania</taxon>
    </lineage>
</organism>
<comment type="subcellular location">
    <subcellularLocation>
        <location evidence="1">Endomembrane system</location>
        <topology evidence="1">Multi-pass membrane protein</topology>
    </subcellularLocation>
</comment>
<evidence type="ECO:0000256" key="1">
    <source>
        <dbReference type="ARBA" id="ARBA00004127"/>
    </source>
</evidence>
<evidence type="ECO:0000313" key="8">
    <source>
        <dbReference type="EMBL" id="MSC34353.1"/>
    </source>
</evidence>
<dbReference type="GO" id="GO:0012505">
    <property type="term" value="C:endomembrane system"/>
    <property type="evidence" value="ECO:0007669"/>
    <property type="project" value="UniProtKB-SubCell"/>
</dbReference>
<protein>
    <submittedName>
        <fullName evidence="7">DUF1232 domain-containing protein</fullName>
    </submittedName>
</protein>
<name>A0A6N7S9R5_9FIRM</name>
<keyword evidence="2 5" id="KW-0812">Transmembrane</keyword>
<accession>A0A6N7S9R5</accession>
<dbReference type="EMBL" id="WKPJ01000030">
    <property type="protein sequence ID" value="MSA90623.1"/>
    <property type="molecule type" value="Genomic_DNA"/>
</dbReference>
<keyword evidence="4 5" id="KW-0472">Membrane</keyword>
<dbReference type="Proteomes" id="UP000480929">
    <property type="component" value="Unassembled WGS sequence"/>
</dbReference>
<feature type="transmembrane region" description="Helical" evidence="5">
    <location>
        <begin position="104"/>
        <end position="124"/>
    </location>
</feature>
<evidence type="ECO:0000313" key="9">
    <source>
        <dbReference type="Proteomes" id="UP000433575"/>
    </source>
</evidence>
<evidence type="ECO:0000256" key="3">
    <source>
        <dbReference type="ARBA" id="ARBA00022989"/>
    </source>
</evidence>